<dbReference type="GO" id="GO:0005737">
    <property type="term" value="C:cytoplasm"/>
    <property type="evidence" value="ECO:0007669"/>
    <property type="project" value="TreeGrafter"/>
</dbReference>
<evidence type="ECO:0000259" key="7">
    <source>
        <dbReference type="Pfam" id="PF00884"/>
    </source>
</evidence>
<dbReference type="EMBL" id="JAPOHD010000015">
    <property type="protein sequence ID" value="MCY1720274.1"/>
    <property type="molecule type" value="Genomic_DNA"/>
</dbReference>
<evidence type="ECO:0000313" key="8">
    <source>
        <dbReference type="EMBL" id="MCY1720274.1"/>
    </source>
</evidence>
<evidence type="ECO:0000256" key="4">
    <source>
        <dbReference type="ARBA" id="ARBA00022729"/>
    </source>
</evidence>
<keyword evidence="6" id="KW-0106">Calcium</keyword>
<dbReference type="InterPro" id="IPR000917">
    <property type="entry name" value="Sulfatase_N"/>
</dbReference>
<organism evidence="8 9">
    <name type="scientific">Draconibacterium aestuarii</name>
    <dbReference type="NCBI Taxonomy" id="2998507"/>
    <lineage>
        <taxon>Bacteria</taxon>
        <taxon>Pseudomonadati</taxon>
        <taxon>Bacteroidota</taxon>
        <taxon>Bacteroidia</taxon>
        <taxon>Marinilabiliales</taxon>
        <taxon>Prolixibacteraceae</taxon>
        <taxon>Draconibacterium</taxon>
    </lineage>
</organism>
<dbReference type="GO" id="GO:0046872">
    <property type="term" value="F:metal ion binding"/>
    <property type="evidence" value="ECO:0007669"/>
    <property type="project" value="UniProtKB-KW"/>
</dbReference>
<dbReference type="InterPro" id="IPR035874">
    <property type="entry name" value="IDS"/>
</dbReference>
<dbReference type="Proteomes" id="UP001145087">
    <property type="component" value="Unassembled WGS sequence"/>
</dbReference>
<keyword evidence="9" id="KW-1185">Reference proteome</keyword>
<dbReference type="PANTHER" id="PTHR45953:SF1">
    <property type="entry name" value="IDURONATE 2-SULFATASE"/>
    <property type="match status" value="1"/>
</dbReference>
<evidence type="ECO:0000256" key="6">
    <source>
        <dbReference type="ARBA" id="ARBA00022837"/>
    </source>
</evidence>
<keyword evidence="4" id="KW-0732">Signal</keyword>
<dbReference type="SUPFAM" id="SSF53649">
    <property type="entry name" value="Alkaline phosphatase-like"/>
    <property type="match status" value="1"/>
</dbReference>
<accession>A0A9X3F480</accession>
<evidence type="ECO:0000256" key="2">
    <source>
        <dbReference type="ARBA" id="ARBA00008779"/>
    </source>
</evidence>
<dbReference type="CDD" id="cd16030">
    <property type="entry name" value="iduronate-2-sulfatase"/>
    <property type="match status" value="1"/>
</dbReference>
<comment type="cofactor">
    <cofactor evidence="1">
        <name>Ca(2+)</name>
        <dbReference type="ChEBI" id="CHEBI:29108"/>
    </cofactor>
</comment>
<reference evidence="8" key="1">
    <citation type="submission" date="2022-11" db="EMBL/GenBank/DDBJ databases">
        <title>Marilongibacter aestuarii gen. nov., sp. nov., isolated from tidal flat sediment.</title>
        <authorList>
            <person name="Jiayan W."/>
        </authorList>
    </citation>
    <scope>NUCLEOTIDE SEQUENCE</scope>
    <source>
        <strain evidence="8">Z1-6</strain>
    </source>
</reference>
<keyword evidence="3" id="KW-0479">Metal-binding</keyword>
<sequence>MKSTIRQKIFVISVVLTVLFLGCSPTNQKLPVKPNVVFIIVDDLNDYEGAFGGHPQAKTPNLDKLAKSAVTFTNGHSNCPVCSPSRNSLFTGVYPFESGDFGWTKHFEQPVLKNNKTLVEYFNDNGYYTIGSGKLLHIEQKKKWDEWGININNYGPIAFNGIEPVGHPSVPEPYRSIGPIDGSFAPLSDVPIFPDSISKGNKTGWLYTRGKTDFLEYTDENSRGLMPDEMHARWAAKRINEMEIANSDQPFFMGIGFVRPHTPLYAPKRFFDMFPLDEIQLPKIKEGDNKDTYYKDIYPASMKGLRYYRTLKEAYGGDAEEGLKHFLQAYLACIAFVDEQIGAVVDAVNNSKFKDNTIIVLVADHGWQMGEKEYLFKNSPWEESTRIPYIIKVPGVKSGAQVDHPVSLIDIYPTLKDLCGLSSDNRKNENGGSLGGYSLKPFLENPKTKKWEGPNGALTMLGNGPNNKEALKQTYSYRTKEWRYILYLDGSEELYHNKVDPYEWENLAENPESANQKEELKKEMLGIINTLK</sequence>
<dbReference type="InterPro" id="IPR017850">
    <property type="entry name" value="Alkaline_phosphatase_core_sf"/>
</dbReference>
<protein>
    <submittedName>
        <fullName evidence="8">Sulfatase</fullName>
    </submittedName>
</protein>
<dbReference type="RefSeq" id="WP_343332607.1">
    <property type="nucleotide sequence ID" value="NZ_JAPOHD010000015.1"/>
</dbReference>
<comment type="similarity">
    <text evidence="2">Belongs to the sulfatase family.</text>
</comment>
<dbReference type="PANTHER" id="PTHR45953">
    <property type="entry name" value="IDURONATE 2-SULFATASE"/>
    <property type="match status" value="1"/>
</dbReference>
<evidence type="ECO:0000256" key="3">
    <source>
        <dbReference type="ARBA" id="ARBA00022723"/>
    </source>
</evidence>
<name>A0A9X3F480_9BACT</name>
<keyword evidence="5" id="KW-0378">Hydrolase</keyword>
<gene>
    <name evidence="8" type="ORF">OU798_07960</name>
</gene>
<evidence type="ECO:0000313" key="9">
    <source>
        <dbReference type="Proteomes" id="UP001145087"/>
    </source>
</evidence>
<proteinExistence type="inferred from homology"/>
<dbReference type="PROSITE" id="PS00523">
    <property type="entry name" value="SULFATASE_1"/>
    <property type="match status" value="1"/>
</dbReference>
<dbReference type="PROSITE" id="PS51257">
    <property type="entry name" value="PROKAR_LIPOPROTEIN"/>
    <property type="match status" value="1"/>
</dbReference>
<dbReference type="Pfam" id="PF00884">
    <property type="entry name" value="Sulfatase"/>
    <property type="match status" value="1"/>
</dbReference>
<dbReference type="Gene3D" id="3.40.720.10">
    <property type="entry name" value="Alkaline Phosphatase, subunit A"/>
    <property type="match status" value="1"/>
</dbReference>
<evidence type="ECO:0000256" key="1">
    <source>
        <dbReference type="ARBA" id="ARBA00001913"/>
    </source>
</evidence>
<feature type="domain" description="Sulfatase N-terminal" evidence="7">
    <location>
        <begin position="34"/>
        <end position="420"/>
    </location>
</feature>
<evidence type="ECO:0000256" key="5">
    <source>
        <dbReference type="ARBA" id="ARBA00022801"/>
    </source>
</evidence>
<dbReference type="GO" id="GO:0004423">
    <property type="term" value="F:iduronate-2-sulfatase activity"/>
    <property type="evidence" value="ECO:0007669"/>
    <property type="project" value="InterPro"/>
</dbReference>
<dbReference type="InterPro" id="IPR024607">
    <property type="entry name" value="Sulfatase_CS"/>
</dbReference>
<dbReference type="AlphaFoldDB" id="A0A9X3F480"/>
<comment type="caution">
    <text evidence="8">The sequence shown here is derived from an EMBL/GenBank/DDBJ whole genome shotgun (WGS) entry which is preliminary data.</text>
</comment>